<evidence type="ECO:0000259" key="2">
    <source>
        <dbReference type="Pfam" id="PF01370"/>
    </source>
</evidence>
<comment type="similarity">
    <text evidence="1">Belongs to the NAD(P)-dependent epimerase/dehydratase family. SDR39U1 subfamily.</text>
</comment>
<accession>E6SCF1</accession>
<dbReference type="Proteomes" id="UP000008914">
    <property type="component" value="Chromosome"/>
</dbReference>
<gene>
    <name evidence="4" type="ordered locus">Intca_2019</name>
</gene>
<reference evidence="4 5" key="1">
    <citation type="journal article" date="2010" name="Stand. Genomic Sci.">
        <title>Complete genome sequence of Intrasporangium calvum type strain (7 KIP).</title>
        <authorList>
            <person name="Del Rio T.G."/>
            <person name="Chertkov O."/>
            <person name="Yasawong M."/>
            <person name="Lucas S."/>
            <person name="Deshpande S."/>
            <person name="Cheng J.F."/>
            <person name="Detter C."/>
            <person name="Tapia R."/>
            <person name="Han C."/>
            <person name="Goodwin L."/>
            <person name="Pitluck S."/>
            <person name="Liolios K."/>
            <person name="Ivanova N."/>
            <person name="Mavromatis K."/>
            <person name="Pati A."/>
            <person name="Chen A."/>
            <person name="Palaniappan K."/>
            <person name="Land M."/>
            <person name="Hauser L."/>
            <person name="Chang Y.J."/>
            <person name="Jeffries C.D."/>
            <person name="Rohde M."/>
            <person name="Pukall R."/>
            <person name="Sikorski J."/>
            <person name="Goker M."/>
            <person name="Woyke T."/>
            <person name="Bristow J."/>
            <person name="Eisen J.A."/>
            <person name="Markowitz V."/>
            <person name="Hugenholtz P."/>
            <person name="Kyrpides N.C."/>
            <person name="Klenk H.P."/>
            <person name="Lapidus A."/>
        </authorList>
    </citation>
    <scope>NUCLEOTIDE SEQUENCE [LARGE SCALE GENOMIC DNA]</scope>
    <source>
        <strain evidence="5">ATCC 23552 / DSM 43043 / JCM 3097 / NBRC 12989 / 7 KIP</strain>
    </source>
</reference>
<dbReference type="STRING" id="710696.Intca_2019"/>
<dbReference type="EMBL" id="CP002343">
    <property type="protein sequence ID" value="ADU48530.1"/>
    <property type="molecule type" value="Genomic_DNA"/>
</dbReference>
<dbReference type="PANTHER" id="PTHR11092:SF0">
    <property type="entry name" value="EPIMERASE FAMILY PROTEIN SDR39U1"/>
    <property type="match status" value="1"/>
</dbReference>
<dbReference type="InterPro" id="IPR010099">
    <property type="entry name" value="SDR39U1"/>
</dbReference>
<evidence type="ECO:0000259" key="3">
    <source>
        <dbReference type="Pfam" id="PF08338"/>
    </source>
</evidence>
<organism evidence="4 5">
    <name type="scientific">Intrasporangium calvum (strain ATCC 23552 / DSM 43043 / JCM 3097 / NBRC 12989 / NCIMB 10167 / NRRL B-3866 / 7 KIP)</name>
    <dbReference type="NCBI Taxonomy" id="710696"/>
    <lineage>
        <taxon>Bacteria</taxon>
        <taxon>Bacillati</taxon>
        <taxon>Actinomycetota</taxon>
        <taxon>Actinomycetes</taxon>
        <taxon>Micrococcales</taxon>
        <taxon>Intrasporangiaceae</taxon>
        <taxon>Intrasporangium</taxon>
    </lineage>
</organism>
<dbReference type="AlphaFoldDB" id="E6SCF1"/>
<dbReference type="InterPro" id="IPR013549">
    <property type="entry name" value="DUF1731"/>
</dbReference>
<dbReference type="eggNOG" id="COG1090">
    <property type="taxonomic scope" value="Bacteria"/>
</dbReference>
<evidence type="ECO:0008006" key="6">
    <source>
        <dbReference type="Google" id="ProtNLM"/>
    </source>
</evidence>
<name>E6SCF1_INTC7</name>
<dbReference type="InterPro" id="IPR036291">
    <property type="entry name" value="NAD(P)-bd_dom_sf"/>
</dbReference>
<evidence type="ECO:0000256" key="1">
    <source>
        <dbReference type="ARBA" id="ARBA00009353"/>
    </source>
</evidence>
<evidence type="ECO:0000313" key="5">
    <source>
        <dbReference type="Proteomes" id="UP000008914"/>
    </source>
</evidence>
<sequence>MPKRVAVTGASGLIGGALRRHLLARGDEVVRLVRRRAGAPDEVAWDPARRRLPPDALADVDAVVNLAGAGVGDRRWSDDYKRTILASRVDATTTVAQAIAGEHERSGRAVRLVNASAVGYYGDRGDEVLTESSGPGRDFLASVVVHWEQATEAVGPAVPVAVIRTGLVMAPDGGAFERLLTLARLGLGGPLGSGREWWPWVTLNDTVRAVTHLIDHPELSGPFNLASPGEARQRDIAAAFGRALHRPALLPAPRLALRAVVGEFADSILASQRVHPVRLTDSGFDFEHADLDAAVRWTLRR</sequence>
<feature type="domain" description="NAD-dependent epimerase/dehydratase" evidence="2">
    <location>
        <begin position="5"/>
        <end position="224"/>
    </location>
</feature>
<dbReference type="NCBIfam" id="TIGR01777">
    <property type="entry name" value="yfcH"/>
    <property type="match status" value="1"/>
</dbReference>
<dbReference type="InterPro" id="IPR001509">
    <property type="entry name" value="Epimerase_deHydtase"/>
</dbReference>
<feature type="domain" description="DUF1731" evidence="3">
    <location>
        <begin position="252"/>
        <end position="297"/>
    </location>
</feature>
<proteinExistence type="inferred from homology"/>
<dbReference type="Pfam" id="PF01370">
    <property type="entry name" value="Epimerase"/>
    <property type="match status" value="1"/>
</dbReference>
<dbReference type="Gene3D" id="3.40.50.720">
    <property type="entry name" value="NAD(P)-binding Rossmann-like Domain"/>
    <property type="match status" value="1"/>
</dbReference>
<dbReference type="RefSeq" id="WP_013492845.1">
    <property type="nucleotide sequence ID" value="NC_014830.1"/>
</dbReference>
<dbReference type="PANTHER" id="PTHR11092">
    <property type="entry name" value="SUGAR NUCLEOTIDE EPIMERASE RELATED"/>
    <property type="match status" value="1"/>
</dbReference>
<dbReference type="SUPFAM" id="SSF51735">
    <property type="entry name" value="NAD(P)-binding Rossmann-fold domains"/>
    <property type="match status" value="1"/>
</dbReference>
<dbReference type="KEGG" id="ica:Intca_2019"/>
<dbReference type="Pfam" id="PF08338">
    <property type="entry name" value="DUF1731"/>
    <property type="match status" value="1"/>
</dbReference>
<protein>
    <recommendedName>
        <fullName evidence="6">NAD-dependent epimerase/dehydratase</fullName>
    </recommendedName>
</protein>
<dbReference type="OrthoDB" id="9801773at2"/>
<dbReference type="HOGENOM" id="CLU_047373_0_2_11"/>
<keyword evidence="5" id="KW-1185">Reference proteome</keyword>
<evidence type="ECO:0000313" key="4">
    <source>
        <dbReference type="EMBL" id="ADU48530.1"/>
    </source>
</evidence>